<dbReference type="EMBL" id="PQAP01000003">
    <property type="protein sequence ID" value="PWB76252.1"/>
    <property type="molecule type" value="Genomic_DNA"/>
</dbReference>
<dbReference type="AlphaFoldDB" id="A0A855X7V9"/>
<comment type="caution">
    <text evidence="1">The sequence shown here is derived from an EMBL/GenBank/DDBJ whole genome shotgun (WGS) entry which is preliminary data.</text>
</comment>
<name>A0A855X7V9_9BACT</name>
<organism evidence="1 2">
    <name type="scientific">candidate division GN15 bacterium</name>
    <dbReference type="NCBI Taxonomy" id="2072418"/>
    <lineage>
        <taxon>Bacteria</taxon>
        <taxon>candidate division GN15</taxon>
    </lineage>
</organism>
<dbReference type="Proteomes" id="UP000250918">
    <property type="component" value="Unassembled WGS sequence"/>
</dbReference>
<evidence type="ECO:0000313" key="2">
    <source>
        <dbReference type="Proteomes" id="UP000250918"/>
    </source>
</evidence>
<protein>
    <recommendedName>
        <fullName evidence="3">Alginate export domain-containing protein</fullName>
    </recommendedName>
</protein>
<reference evidence="1 2" key="1">
    <citation type="journal article" date="2018" name="ISME J.">
        <title>A methanotrophic archaeon couples anaerobic oxidation of methane to Fe(III) reduction.</title>
        <authorList>
            <person name="Cai C."/>
            <person name="Leu A.O."/>
            <person name="Xie G.J."/>
            <person name="Guo J."/>
            <person name="Feng Y."/>
            <person name="Zhao J.X."/>
            <person name="Tyson G.W."/>
            <person name="Yuan Z."/>
            <person name="Hu S."/>
        </authorList>
    </citation>
    <scope>NUCLEOTIDE SEQUENCE [LARGE SCALE GENOMIC DNA]</scope>
    <source>
        <strain evidence="1">FeB_12</strain>
    </source>
</reference>
<evidence type="ECO:0008006" key="3">
    <source>
        <dbReference type="Google" id="ProtNLM"/>
    </source>
</evidence>
<gene>
    <name evidence="1" type="ORF">C3F09_00830</name>
</gene>
<proteinExistence type="predicted"/>
<accession>A0A855X7V9</accession>
<evidence type="ECO:0000313" key="1">
    <source>
        <dbReference type="EMBL" id="PWB76252.1"/>
    </source>
</evidence>
<sequence length="417" mass="46177">MRGVRGIGRWIACGLSLAVIASASHISARGTSKLTGSLSTDWYFLDDGTYSRVQSYNALRASLTIPSGPSQYLLVRTNLRWRKDLDNSPAAVSQLYVYETYLQSSGLIKHTNIFVGRQFRFSNLGSALIDGGTLQIKLGRRFQFEAFGGSQVLSVKPDEIRSFSDLGMAGVRMSGRINDATYWGVDGLLRRYDGSTSYKAVGLDLAHSRRKLQAYAQATYDLANSRFATLRARISVSPNKWYASGEFVWREPYVRSNSLFSVVAFDRYRLARLGLRRVVHGSLAVDGSANVSFTGTITTLYSTLGVATGNWGLGWRHQKGRGASSDGAYGYANLDLTKQWSVFGNTDLSRYRVQELEESLMDSYAATAGICFRPGRDFTIRAEGQFLRNAINTSDWRLFLRVAKGFLIQPSPAGARP</sequence>